<comment type="caution">
    <text evidence="3">The sequence shown here is derived from an EMBL/GenBank/DDBJ whole genome shotgun (WGS) entry which is preliminary data.</text>
</comment>
<evidence type="ECO:0000256" key="1">
    <source>
        <dbReference type="SAM" id="MobiDB-lite"/>
    </source>
</evidence>
<dbReference type="InterPro" id="IPR039537">
    <property type="entry name" value="Retrotran_Ty1/copia-like"/>
</dbReference>
<feature type="domain" description="Retroviral polymerase SH3-like" evidence="2">
    <location>
        <begin position="49"/>
        <end position="104"/>
    </location>
</feature>
<keyword evidence="4" id="KW-1185">Reference proteome</keyword>
<organism evidence="3 4">
    <name type="scientific">Ignelater luminosus</name>
    <name type="common">Cucubano</name>
    <name type="synonym">Pyrophorus luminosus</name>
    <dbReference type="NCBI Taxonomy" id="2038154"/>
    <lineage>
        <taxon>Eukaryota</taxon>
        <taxon>Metazoa</taxon>
        <taxon>Ecdysozoa</taxon>
        <taxon>Arthropoda</taxon>
        <taxon>Hexapoda</taxon>
        <taxon>Insecta</taxon>
        <taxon>Pterygota</taxon>
        <taxon>Neoptera</taxon>
        <taxon>Endopterygota</taxon>
        <taxon>Coleoptera</taxon>
        <taxon>Polyphaga</taxon>
        <taxon>Elateriformia</taxon>
        <taxon>Elateroidea</taxon>
        <taxon>Elateridae</taxon>
        <taxon>Agrypninae</taxon>
        <taxon>Pyrophorini</taxon>
        <taxon>Ignelater</taxon>
    </lineage>
</organism>
<feature type="region of interest" description="Disordered" evidence="1">
    <location>
        <begin position="118"/>
        <end position="154"/>
    </location>
</feature>
<dbReference type="InterPro" id="IPR057670">
    <property type="entry name" value="SH3_retrovirus"/>
</dbReference>
<feature type="compositionally biased region" description="Basic and acidic residues" evidence="1">
    <location>
        <begin position="118"/>
        <end position="130"/>
    </location>
</feature>
<dbReference type="PANTHER" id="PTHR42648:SF28">
    <property type="entry name" value="TRANSPOSON-ENCODED PROTEIN WITH RIBONUCLEASE H-LIKE AND RETROVIRUS ZINC FINGER-LIKE DOMAINS"/>
    <property type="match status" value="1"/>
</dbReference>
<evidence type="ECO:0000259" key="2">
    <source>
        <dbReference type="Pfam" id="PF25597"/>
    </source>
</evidence>
<name>A0A8K0DHE7_IGNLU</name>
<gene>
    <name evidence="3" type="ORF">ILUMI_02882</name>
</gene>
<dbReference type="PANTHER" id="PTHR42648">
    <property type="entry name" value="TRANSPOSASE, PUTATIVE-RELATED"/>
    <property type="match status" value="1"/>
</dbReference>
<evidence type="ECO:0000313" key="3">
    <source>
        <dbReference type="EMBL" id="KAF2903303.1"/>
    </source>
</evidence>
<proteinExistence type="predicted"/>
<dbReference type="InterPro" id="IPR012337">
    <property type="entry name" value="RNaseH-like_sf"/>
</dbReference>
<dbReference type="AlphaFoldDB" id="A0A8K0DHE7"/>
<feature type="compositionally biased region" description="Acidic residues" evidence="1">
    <location>
        <begin position="131"/>
        <end position="145"/>
    </location>
</feature>
<dbReference type="Proteomes" id="UP000801492">
    <property type="component" value="Unassembled WGS sequence"/>
</dbReference>
<evidence type="ECO:0000313" key="4">
    <source>
        <dbReference type="Proteomes" id="UP000801492"/>
    </source>
</evidence>
<dbReference type="OrthoDB" id="7635139at2759"/>
<dbReference type="SUPFAM" id="SSF53098">
    <property type="entry name" value="Ribonuclease H-like"/>
    <property type="match status" value="1"/>
</dbReference>
<reference evidence="3" key="1">
    <citation type="submission" date="2019-08" db="EMBL/GenBank/DDBJ databases">
        <title>The genome of the North American firefly Photinus pyralis.</title>
        <authorList>
            <consortium name="Photinus pyralis genome working group"/>
            <person name="Fallon T.R."/>
            <person name="Sander Lower S.E."/>
            <person name="Weng J.-K."/>
        </authorList>
    </citation>
    <scope>NUCLEOTIDE SEQUENCE</scope>
    <source>
        <strain evidence="3">TRF0915ILg1</strain>
        <tissue evidence="3">Whole body</tissue>
    </source>
</reference>
<sequence>MSKSYWEEAVLTAKYITNRTQSSLIKNRTPYELWLKKKPNVSNMRVFGCTAYARIPDSLRTKLDDKGVKCRFIGYAENGYRLLNETENKIIHSRNVIFNEDSFCIVKGNRKENKLFEDENENIKESKDDERNDVEEKDTDSEADVDGVKEDDARPKKSIKLPLHFQDYEIDLGCLALLSNFCNVPKSCA</sequence>
<dbReference type="EMBL" id="VTPC01001061">
    <property type="protein sequence ID" value="KAF2903303.1"/>
    <property type="molecule type" value="Genomic_DNA"/>
</dbReference>
<protein>
    <recommendedName>
        <fullName evidence="2">Retroviral polymerase SH3-like domain-containing protein</fullName>
    </recommendedName>
</protein>
<accession>A0A8K0DHE7</accession>
<dbReference type="Pfam" id="PF25597">
    <property type="entry name" value="SH3_retrovirus"/>
    <property type="match status" value="1"/>
</dbReference>